<dbReference type="InterPro" id="IPR012349">
    <property type="entry name" value="Split_barrel_FMN-bd"/>
</dbReference>
<evidence type="ECO:0000313" key="2">
    <source>
        <dbReference type="EMBL" id="GLQ07703.1"/>
    </source>
</evidence>
<dbReference type="NCBIfam" id="TIGR04025">
    <property type="entry name" value="PPOX_FMN_DR2398"/>
    <property type="match status" value="1"/>
</dbReference>
<protein>
    <recommendedName>
        <fullName evidence="1">Pyridoxamine 5'-phosphate oxidase N-terminal domain-containing protein</fullName>
    </recommendedName>
</protein>
<keyword evidence="3" id="KW-1185">Reference proteome</keyword>
<gene>
    <name evidence="2" type="ORF">GCM10007924_29240</name>
</gene>
<reference evidence="2" key="1">
    <citation type="journal article" date="2014" name="Int. J. Syst. Evol. Microbiol.">
        <title>Complete genome of a new Firmicutes species belonging to the dominant human colonic microbiota ('Ruminococcus bicirculans') reveals two chromosomes and a selective capacity to utilize plant glucans.</title>
        <authorList>
            <consortium name="NISC Comparative Sequencing Program"/>
            <person name="Wegmann U."/>
            <person name="Louis P."/>
            <person name="Goesmann A."/>
            <person name="Henrissat B."/>
            <person name="Duncan S.H."/>
            <person name="Flint H.J."/>
        </authorList>
    </citation>
    <scope>NUCLEOTIDE SEQUENCE</scope>
    <source>
        <strain evidence="2">NBRC 103408</strain>
    </source>
</reference>
<dbReference type="EMBL" id="BSNF01000008">
    <property type="protein sequence ID" value="GLQ07703.1"/>
    <property type="molecule type" value="Genomic_DNA"/>
</dbReference>
<accession>A0ABQ5U728</accession>
<dbReference type="Gene3D" id="2.30.110.10">
    <property type="entry name" value="Electron Transport, Fmn-binding Protein, Chain A"/>
    <property type="match status" value="1"/>
</dbReference>
<evidence type="ECO:0000313" key="3">
    <source>
        <dbReference type="Proteomes" id="UP001161409"/>
    </source>
</evidence>
<dbReference type="PANTHER" id="PTHR42815:SF2">
    <property type="entry name" value="FAD-BINDING, PUTATIVE (AFU_ORTHOLOGUE AFUA_6G07600)-RELATED"/>
    <property type="match status" value="1"/>
</dbReference>
<dbReference type="SUPFAM" id="SSF50475">
    <property type="entry name" value="FMN-binding split barrel"/>
    <property type="match status" value="1"/>
</dbReference>
<feature type="domain" description="Pyridoxamine 5'-phosphate oxidase N-terminal" evidence="1">
    <location>
        <begin position="29"/>
        <end position="149"/>
    </location>
</feature>
<evidence type="ECO:0000259" key="1">
    <source>
        <dbReference type="Pfam" id="PF01243"/>
    </source>
</evidence>
<dbReference type="Pfam" id="PF01243">
    <property type="entry name" value="PNPOx_N"/>
    <property type="match status" value="1"/>
</dbReference>
<dbReference type="InterPro" id="IPR024029">
    <property type="entry name" value="Pyridox_Oxase_FMN-dep"/>
</dbReference>
<dbReference type="Proteomes" id="UP001161409">
    <property type="component" value="Unassembled WGS sequence"/>
</dbReference>
<dbReference type="InterPro" id="IPR011576">
    <property type="entry name" value="Pyridox_Oxase_N"/>
</dbReference>
<organism evidence="2 3">
    <name type="scientific">Sneathiella chinensis</name>
    <dbReference type="NCBI Taxonomy" id="349750"/>
    <lineage>
        <taxon>Bacteria</taxon>
        <taxon>Pseudomonadati</taxon>
        <taxon>Pseudomonadota</taxon>
        <taxon>Alphaproteobacteria</taxon>
        <taxon>Sneathiellales</taxon>
        <taxon>Sneathiellaceae</taxon>
        <taxon>Sneathiella</taxon>
    </lineage>
</organism>
<dbReference type="PANTHER" id="PTHR42815">
    <property type="entry name" value="FAD-BINDING, PUTATIVE (AFU_ORTHOLOGUE AFUA_6G07600)-RELATED"/>
    <property type="match status" value="1"/>
</dbReference>
<proteinExistence type="predicted"/>
<name>A0ABQ5U728_9PROT</name>
<reference evidence="2" key="2">
    <citation type="submission" date="2023-01" db="EMBL/GenBank/DDBJ databases">
        <title>Draft genome sequence of Sneathiella chinensis strain NBRC 103408.</title>
        <authorList>
            <person name="Sun Q."/>
            <person name="Mori K."/>
        </authorList>
    </citation>
    <scope>NUCLEOTIDE SEQUENCE</scope>
    <source>
        <strain evidence="2">NBRC 103408</strain>
    </source>
</reference>
<dbReference type="RefSeq" id="WP_169561756.1">
    <property type="nucleotide sequence ID" value="NZ_BSNF01000008.1"/>
</dbReference>
<sequence>MKIDTLEKLESLYGPVREAVRKKLLPSLDPHSRHFISLSPFLVMATSNRDGWEDASPKGDEPGFVRVVDDKTLLIPDRIGNNLTDSLRNILENPEIGLIFFLPGIRETLRVNGPADIIAAPDLLQEFSVNGKPPRSVIRVTVREAYMHCGKSIIRSDLWGDSHRIDQKSFPSLGQILADQIAGHDVRELDAALETSYKEKLY</sequence>
<comment type="caution">
    <text evidence="2">The sequence shown here is derived from an EMBL/GenBank/DDBJ whole genome shotgun (WGS) entry which is preliminary data.</text>
</comment>